<evidence type="ECO:0000313" key="1">
    <source>
        <dbReference type="EMBL" id="EFQ06357.1"/>
    </source>
</evidence>
<feature type="non-terminal residue" evidence="1">
    <location>
        <position position="49"/>
    </location>
</feature>
<proteinExistence type="predicted"/>
<dbReference type="AlphaFoldDB" id="E2ZKF8"/>
<comment type="caution">
    <text evidence="1">The sequence shown here is derived from an EMBL/GenBank/DDBJ whole genome shotgun (WGS) entry which is preliminary data.</text>
</comment>
<organism evidence="1 2">
    <name type="scientific">Faecalibacterium cf. prausnitzii KLE1255</name>
    <dbReference type="NCBI Taxonomy" id="748224"/>
    <lineage>
        <taxon>Bacteria</taxon>
        <taxon>Bacillati</taxon>
        <taxon>Bacillota</taxon>
        <taxon>Clostridia</taxon>
        <taxon>Eubacteriales</taxon>
        <taxon>Oscillospiraceae</taxon>
        <taxon>Faecalibacterium</taxon>
    </lineage>
</organism>
<gene>
    <name evidence="1" type="ORF">HMPREF9436_02210</name>
</gene>
<evidence type="ECO:0000313" key="2">
    <source>
        <dbReference type="Proteomes" id="UP000006028"/>
    </source>
</evidence>
<dbReference type="EMBL" id="AECU01000172">
    <property type="protein sequence ID" value="EFQ06357.1"/>
    <property type="molecule type" value="Genomic_DNA"/>
</dbReference>
<accession>E2ZKF8</accession>
<protein>
    <submittedName>
        <fullName evidence="1">Uncharacterized protein</fullName>
    </submittedName>
</protein>
<dbReference type="HOGENOM" id="CLU_3146191_0_0_9"/>
<dbReference type="STRING" id="748224.HMPREF9436_02210"/>
<dbReference type="Proteomes" id="UP000006028">
    <property type="component" value="Unassembled WGS sequence"/>
</dbReference>
<sequence length="49" mass="5423">MIAYILYSSQSECQGEGNDFKCPPLCSGHKIMKYYFLYCKPAKPAGLAG</sequence>
<reference evidence="1 2" key="1">
    <citation type="submission" date="2010-08" db="EMBL/GenBank/DDBJ databases">
        <authorList>
            <person name="Weinstock G."/>
            <person name="Sodergren E."/>
            <person name="Clifton S."/>
            <person name="Fulton L."/>
            <person name="Fulton B."/>
            <person name="Courtney L."/>
            <person name="Fronick C."/>
            <person name="Harrison M."/>
            <person name="Strong C."/>
            <person name="Farmer C."/>
            <person name="Delahaunty K."/>
            <person name="Markovic C."/>
            <person name="Hall O."/>
            <person name="Minx P."/>
            <person name="Tomlinson C."/>
            <person name="Mitreva M."/>
            <person name="Hou S."/>
            <person name="Chen J."/>
            <person name="Wollam A."/>
            <person name="Pepin K.H."/>
            <person name="Johnson M."/>
            <person name="Bhonagiri V."/>
            <person name="Zhang X."/>
            <person name="Suruliraj S."/>
            <person name="Warren W."/>
            <person name="Chinwalla A."/>
            <person name="Mardis E.R."/>
            <person name="Wilson R.K."/>
        </authorList>
    </citation>
    <scope>NUCLEOTIDE SEQUENCE [LARGE SCALE GENOMIC DNA]</scope>
    <source>
        <strain evidence="1 2">KLE1255</strain>
    </source>
</reference>
<name>E2ZKF8_9FIRM</name>